<accession>A0A0G2YBE0</accession>
<reference evidence="1 2" key="1">
    <citation type="submission" date="2014-10" db="EMBL/GenBank/DDBJ databases">
        <title>Pan-genome analysis of Brazilian lineage A amoebal mimiviruses.</title>
        <authorList>
            <person name="Assis F.L."/>
            <person name="Abrahao J.S."/>
            <person name="Kroon E.G."/>
            <person name="Dornas F.P."/>
            <person name="Andrade K.R."/>
            <person name="Borato P.V.M."/>
            <person name="Pilotto M.R."/>
            <person name="Benamar S."/>
            <person name="LaScola B."/>
            <person name="Colson P."/>
        </authorList>
    </citation>
    <scope>NUCLEOTIDE SEQUENCE [LARGE SCALE GENOMIC DNA]</scope>
    <source>
        <strain evidence="1 2">Kroon</strain>
    </source>
</reference>
<proteinExistence type="predicted"/>
<keyword evidence="2" id="KW-1185">Reference proteome</keyword>
<dbReference type="Proteomes" id="UP000240461">
    <property type="component" value="Segment"/>
</dbReference>
<dbReference type="KEGG" id="vg:80514199"/>
<protein>
    <submittedName>
        <fullName evidence="1">Uncharacterized protein</fullName>
    </submittedName>
</protein>
<organism evidence="1 2">
    <name type="scientific">Acanthamoeba polyphaga mimivirus Kroon</name>
    <dbReference type="NCBI Taxonomy" id="3069720"/>
    <lineage>
        <taxon>Viruses</taxon>
        <taxon>Varidnaviria</taxon>
        <taxon>Bamfordvirae</taxon>
        <taxon>Nucleocytoviricota</taxon>
        <taxon>Megaviricetes</taxon>
        <taxon>Imitervirales</taxon>
        <taxon>Mimiviridae</taxon>
        <taxon>Megamimivirinae</taxon>
        <taxon>Mimivirus</taxon>
        <taxon>Mimivirus lagoaense</taxon>
    </lineage>
</organism>
<dbReference type="EMBL" id="KM982402">
    <property type="protein sequence ID" value="AKI80401.1"/>
    <property type="molecule type" value="Genomic_DNA"/>
</dbReference>
<name>A0A0G2YBE0_9VIRU</name>
<sequence>MGMTISLNNNNSELHDDFRSKNSYSRYKHQEILPNGLTKIKKHNHLLTRCSIGCSNPDCYHGELGFINEHDEKNNYFFVDKRGKIV</sequence>
<evidence type="ECO:0000313" key="1">
    <source>
        <dbReference type="EMBL" id="AKI80401.1"/>
    </source>
</evidence>
<evidence type="ECO:0000313" key="2">
    <source>
        <dbReference type="Proteomes" id="UP000240461"/>
    </source>
</evidence>